<evidence type="ECO:0000256" key="1">
    <source>
        <dbReference type="SAM" id="MobiDB-lite"/>
    </source>
</evidence>
<evidence type="ECO:0000313" key="2">
    <source>
        <dbReference type="EMBL" id="CAJ1930627.1"/>
    </source>
</evidence>
<proteinExistence type="predicted"/>
<feature type="compositionally biased region" description="Polar residues" evidence="1">
    <location>
        <begin position="76"/>
        <end position="86"/>
    </location>
</feature>
<keyword evidence="3" id="KW-1185">Reference proteome</keyword>
<dbReference type="AlphaFoldDB" id="A0AAD2FGT3"/>
<name>A0AAD2FGT3_9STRA</name>
<accession>A0AAD2FGT3</accession>
<reference evidence="2" key="1">
    <citation type="submission" date="2023-08" db="EMBL/GenBank/DDBJ databases">
        <authorList>
            <person name="Audoor S."/>
            <person name="Bilcke G."/>
        </authorList>
    </citation>
    <scope>NUCLEOTIDE SEQUENCE</scope>
</reference>
<organism evidence="2 3">
    <name type="scientific">Cylindrotheca closterium</name>
    <dbReference type="NCBI Taxonomy" id="2856"/>
    <lineage>
        <taxon>Eukaryota</taxon>
        <taxon>Sar</taxon>
        <taxon>Stramenopiles</taxon>
        <taxon>Ochrophyta</taxon>
        <taxon>Bacillariophyta</taxon>
        <taxon>Bacillariophyceae</taxon>
        <taxon>Bacillariophycidae</taxon>
        <taxon>Bacillariales</taxon>
        <taxon>Bacillariaceae</taxon>
        <taxon>Cylindrotheca</taxon>
    </lineage>
</organism>
<dbReference type="EMBL" id="CAKOGP040000113">
    <property type="protein sequence ID" value="CAJ1930627.1"/>
    <property type="molecule type" value="Genomic_DNA"/>
</dbReference>
<comment type="caution">
    <text evidence="2">The sequence shown here is derived from an EMBL/GenBank/DDBJ whole genome shotgun (WGS) entry which is preliminary data.</text>
</comment>
<feature type="region of interest" description="Disordered" evidence="1">
    <location>
        <begin position="76"/>
        <end position="107"/>
    </location>
</feature>
<gene>
    <name evidence="2" type="ORF">CYCCA115_LOCUS2007</name>
</gene>
<protein>
    <submittedName>
        <fullName evidence="2">Uncharacterized protein</fullName>
    </submittedName>
</protein>
<dbReference type="Proteomes" id="UP001295423">
    <property type="component" value="Unassembled WGS sequence"/>
</dbReference>
<evidence type="ECO:0000313" key="3">
    <source>
        <dbReference type="Proteomes" id="UP001295423"/>
    </source>
</evidence>
<sequence length="208" mass="23692">MTKDMRPRPAPAADSRIRDNLIFKLGVVKSDQKPAVRSEKSVLGKQEFASEPLKSRLDEEDIIESPGWNLSALFSKSPSRTPSVTDLASLSSSHTTSDSVSETSSAANKRLTFNETVTVCSIPNHDAYSKRIKEQLWNTPEEIMANATRNSIEFAAEGWDWRNTLEDENMYRCVGSNEKIHPVHVENYEQQHQQQQEQKEEQQQEREN</sequence>
<feature type="compositionally biased region" description="Low complexity" evidence="1">
    <location>
        <begin position="88"/>
        <end position="107"/>
    </location>
</feature>
<feature type="compositionally biased region" description="Basic and acidic residues" evidence="1">
    <location>
        <begin position="197"/>
        <end position="208"/>
    </location>
</feature>
<feature type="region of interest" description="Disordered" evidence="1">
    <location>
        <begin position="182"/>
        <end position="208"/>
    </location>
</feature>